<dbReference type="KEGG" id="maqu:Maq22A_2p40505"/>
<protein>
    <submittedName>
        <fullName evidence="4">2-Deoxy-D-gluconate 3-dehydrogenase</fullName>
    </submittedName>
</protein>
<reference evidence="4 5" key="1">
    <citation type="journal article" date="2015" name="Genome Announc.">
        <title>Complete Genome Sequence of Methylobacterium aquaticum Strain 22A, Isolated from Racomitrium japonicum Moss.</title>
        <authorList>
            <person name="Tani A."/>
            <person name="Ogura Y."/>
            <person name="Hayashi T."/>
            <person name="Kimbara K."/>
        </authorList>
    </citation>
    <scope>NUCLEOTIDE SEQUENCE [LARGE SCALE GENOMIC DNA]</scope>
    <source>
        <strain evidence="4 5">MA-22A</strain>
        <plasmid evidence="5">Plasmid pMaq22A_2p DNA</plasmid>
    </source>
</reference>
<geneLocation type="plasmid" evidence="5">
    <name>pMaq22A_2p DNA</name>
</geneLocation>
<dbReference type="EMBL" id="AP014706">
    <property type="protein sequence ID" value="BAQ49897.1"/>
    <property type="molecule type" value="Genomic_DNA"/>
</dbReference>
<evidence type="ECO:0000313" key="5">
    <source>
        <dbReference type="Proteomes" id="UP000061432"/>
    </source>
</evidence>
<organism evidence="4 5">
    <name type="scientific">Methylobacterium aquaticum</name>
    <dbReference type="NCBI Taxonomy" id="270351"/>
    <lineage>
        <taxon>Bacteria</taxon>
        <taxon>Pseudomonadati</taxon>
        <taxon>Pseudomonadota</taxon>
        <taxon>Alphaproteobacteria</taxon>
        <taxon>Hyphomicrobiales</taxon>
        <taxon>Methylobacteriaceae</taxon>
        <taxon>Methylobacterium</taxon>
    </lineage>
</organism>
<feature type="domain" description="Ketoreductase" evidence="3">
    <location>
        <begin position="9"/>
        <end position="184"/>
    </location>
</feature>
<dbReference type="PATRIC" id="fig|270351.10.peg.7027"/>
<dbReference type="PRINTS" id="PR00081">
    <property type="entry name" value="GDHRDH"/>
</dbReference>
<dbReference type="NCBIfam" id="NF005559">
    <property type="entry name" value="PRK07231.1"/>
    <property type="match status" value="1"/>
</dbReference>
<evidence type="ECO:0000259" key="3">
    <source>
        <dbReference type="SMART" id="SM00822"/>
    </source>
</evidence>
<dbReference type="RefSeq" id="WP_060851016.1">
    <property type="nucleotide sequence ID" value="NZ_AP014706.1"/>
</dbReference>
<dbReference type="Proteomes" id="UP000061432">
    <property type="component" value="Plasmid pMaq22A_2p"/>
</dbReference>
<dbReference type="PANTHER" id="PTHR43669:SF3">
    <property type="entry name" value="ALCOHOL DEHYDROGENASE, PUTATIVE (AFU_ORTHOLOGUE AFUA_3G03445)-RELATED"/>
    <property type="match status" value="1"/>
</dbReference>
<comment type="similarity">
    <text evidence="1">Belongs to the short-chain dehydrogenases/reductases (SDR) family.</text>
</comment>
<dbReference type="InterPro" id="IPR020904">
    <property type="entry name" value="Sc_DH/Rdtase_CS"/>
</dbReference>
<keyword evidence="4" id="KW-0614">Plasmid</keyword>
<proteinExistence type="inferred from homology"/>
<sequence>MSWLELEGRTAIVTGAGGGIGRACARALGAAGCRVACLDRAEPEAETAALRIREAGGTAVMVPCDVANPESIAAAAEATAAAFGPADVLVNNAGMLRPGPLADLPLAEWNALLAVNLTGYFLCAQVFGRQMRERGEGGSLIHVASIAADHATPFSGAYSVAKAGVAMLSRQLAIEWAKDRIRSNAVHPGMIRTPLSQAFYDEPGATERRAAVIPSGRIGEPQDIADAVLFLASPRSAYVNGDAITVDGGYVRNVMSLIPRAGYGPAPGPRA</sequence>
<dbReference type="InterPro" id="IPR002347">
    <property type="entry name" value="SDR_fam"/>
</dbReference>
<evidence type="ECO:0000256" key="1">
    <source>
        <dbReference type="ARBA" id="ARBA00006484"/>
    </source>
</evidence>
<dbReference type="Gene3D" id="3.40.50.720">
    <property type="entry name" value="NAD(P)-binding Rossmann-like Domain"/>
    <property type="match status" value="1"/>
</dbReference>
<dbReference type="SMART" id="SM00822">
    <property type="entry name" value="PKS_KR"/>
    <property type="match status" value="1"/>
</dbReference>
<dbReference type="AlphaFoldDB" id="A0A0C6FS59"/>
<dbReference type="Pfam" id="PF13561">
    <property type="entry name" value="adh_short_C2"/>
    <property type="match status" value="1"/>
</dbReference>
<gene>
    <name evidence="4" type="primary">fabG</name>
    <name evidence="4" type="ORF">Maq22A_2p40505</name>
</gene>
<keyword evidence="2" id="KW-0560">Oxidoreductase</keyword>
<accession>A0A0C6FS59</accession>
<dbReference type="InterPro" id="IPR036291">
    <property type="entry name" value="NAD(P)-bd_dom_sf"/>
</dbReference>
<dbReference type="InterPro" id="IPR057326">
    <property type="entry name" value="KR_dom"/>
</dbReference>
<dbReference type="OrthoDB" id="9779623at2"/>
<dbReference type="PANTHER" id="PTHR43669">
    <property type="entry name" value="5-KETO-D-GLUCONATE 5-REDUCTASE"/>
    <property type="match status" value="1"/>
</dbReference>
<dbReference type="GO" id="GO:0016491">
    <property type="term" value="F:oxidoreductase activity"/>
    <property type="evidence" value="ECO:0007669"/>
    <property type="project" value="UniProtKB-KW"/>
</dbReference>
<dbReference type="PROSITE" id="PS00061">
    <property type="entry name" value="ADH_SHORT"/>
    <property type="match status" value="1"/>
</dbReference>
<dbReference type="FunFam" id="3.40.50.720:FF:000084">
    <property type="entry name" value="Short-chain dehydrogenase reductase"/>
    <property type="match status" value="1"/>
</dbReference>
<dbReference type="PRINTS" id="PR00080">
    <property type="entry name" value="SDRFAMILY"/>
</dbReference>
<evidence type="ECO:0000256" key="2">
    <source>
        <dbReference type="ARBA" id="ARBA00023002"/>
    </source>
</evidence>
<dbReference type="SUPFAM" id="SSF51735">
    <property type="entry name" value="NAD(P)-binding Rossmann-fold domains"/>
    <property type="match status" value="1"/>
</dbReference>
<reference evidence="5" key="2">
    <citation type="submission" date="2015-01" db="EMBL/GenBank/DDBJ databases">
        <title>Complete genome sequence of Methylobacterium aquaticum strain 22A.</title>
        <authorList>
            <person name="Tani A."/>
            <person name="Ogura Y."/>
            <person name="Hayashi T."/>
        </authorList>
    </citation>
    <scope>NUCLEOTIDE SEQUENCE [LARGE SCALE GENOMIC DNA]</scope>
    <source>
        <strain evidence="5">MA-22A</strain>
        <plasmid evidence="5">Plasmid pMaq22A_2p DNA</plasmid>
    </source>
</reference>
<name>A0A0C6FS59_9HYPH</name>
<dbReference type="CDD" id="cd05233">
    <property type="entry name" value="SDR_c"/>
    <property type="match status" value="1"/>
</dbReference>
<evidence type="ECO:0000313" key="4">
    <source>
        <dbReference type="EMBL" id="BAQ49897.1"/>
    </source>
</evidence>